<organism evidence="3 4">
    <name type="scientific">Porphyridium purpureum</name>
    <name type="common">Red alga</name>
    <name type="synonym">Porphyridium cruentum</name>
    <dbReference type="NCBI Taxonomy" id="35688"/>
    <lineage>
        <taxon>Eukaryota</taxon>
        <taxon>Rhodophyta</taxon>
        <taxon>Bangiophyceae</taxon>
        <taxon>Porphyridiales</taxon>
        <taxon>Porphyridiaceae</taxon>
        <taxon>Porphyridium</taxon>
    </lineage>
</organism>
<proteinExistence type="predicted"/>
<dbReference type="Gene3D" id="3.40.50.1820">
    <property type="entry name" value="alpha/beta hydrolase"/>
    <property type="match status" value="1"/>
</dbReference>
<evidence type="ECO:0000259" key="2">
    <source>
        <dbReference type="Pfam" id="PF01764"/>
    </source>
</evidence>
<dbReference type="InterPro" id="IPR002921">
    <property type="entry name" value="Fungal_lipase-type"/>
</dbReference>
<dbReference type="EMBL" id="VRMN01000001">
    <property type="protein sequence ID" value="KAA8498137.1"/>
    <property type="molecule type" value="Genomic_DNA"/>
</dbReference>
<feature type="domain" description="Fungal lipase-type" evidence="2">
    <location>
        <begin position="306"/>
        <end position="463"/>
    </location>
</feature>
<evidence type="ECO:0000313" key="3">
    <source>
        <dbReference type="EMBL" id="KAA8498137.1"/>
    </source>
</evidence>
<protein>
    <submittedName>
        <fullName evidence="3">Lipase</fullName>
    </submittedName>
</protein>
<dbReference type="SUPFAM" id="SSF53474">
    <property type="entry name" value="alpha/beta-Hydrolases"/>
    <property type="match status" value="1"/>
</dbReference>
<dbReference type="Pfam" id="PF01764">
    <property type="entry name" value="Lipase_3"/>
    <property type="match status" value="1"/>
</dbReference>
<dbReference type="CDD" id="cd00519">
    <property type="entry name" value="Lipase_3"/>
    <property type="match status" value="1"/>
</dbReference>
<accession>A0A5J4Z665</accession>
<dbReference type="AlphaFoldDB" id="A0A5J4Z665"/>
<dbReference type="Proteomes" id="UP000324585">
    <property type="component" value="Unassembled WGS sequence"/>
</dbReference>
<dbReference type="InterPro" id="IPR029058">
    <property type="entry name" value="AB_hydrolase_fold"/>
</dbReference>
<dbReference type="GO" id="GO:0006629">
    <property type="term" value="P:lipid metabolic process"/>
    <property type="evidence" value="ECO:0007669"/>
    <property type="project" value="InterPro"/>
</dbReference>
<evidence type="ECO:0000313" key="4">
    <source>
        <dbReference type="Proteomes" id="UP000324585"/>
    </source>
</evidence>
<sequence>MADIQQHKSADTPTVAANADTEAAENADHVQENGPPQSGFASVIIESMTQNGMTWCEQFMASSERMEAATGTDRRAASTAASAAAAIALTAPDSTDSHASDEYEEYEALHRDLTCNMEFMEALKDDAAICGTELEDLTDTDELFGEFAQRHSPGSSFSAGSESAIQLDINRTAHGKSHSGSMETLSFLSSTSSLALRKAAKAARQAVTSARIPSDGLASEASQENAAKAKDPSQFFPEGYHPHDAKVLVSYSNAAYCRVHVNSTLSECHCKRIDAAPDFVVITDIRNPKTQAHAYVGYSVQRMAFIVAFRGTANLRNWISNLQCTHDKVAFLEGKASDGALVHSGFACLYASVRDAIMDASVRFRNKLDGVLPFHQELAASWAEDPSKYNPFRILVTGHSLGGALATLFALDLKVSCGIDSEVYTFGQPRVGNKAFARFYNSEVPQTFRIINDWDVVPHLPLRKAGFHHCGQEIWYRTRAQDDSKKAGKNMSKTLIALPQPKAASGGGLFAQFQEIDLDSEIPFIGCAADNVNLTKLNVLDHRLYWSRLTGNRKLRGEKPPTERVYVDGVMVKCVSETITDLVTRRTDVVTLLFVLRASTAAGTTYPMSMSLRASPVFTWSSQARAPYALFFPRRTFDLCLNMPCVQRVWKPLASSSSIAKRRRSSPACEVCGYAHERGTLTKCRCMVQMNIFRVTLLSPALLWCSPHAHYFSSPLQPLSLAAPAALAIRLGA</sequence>
<dbReference type="PANTHER" id="PTHR45856">
    <property type="entry name" value="ALPHA/BETA-HYDROLASES SUPERFAMILY PROTEIN"/>
    <property type="match status" value="1"/>
</dbReference>
<dbReference type="PANTHER" id="PTHR45856:SF11">
    <property type="entry name" value="FUNGAL LIPASE-LIKE DOMAIN-CONTAINING PROTEIN"/>
    <property type="match status" value="1"/>
</dbReference>
<dbReference type="OrthoDB" id="426718at2759"/>
<gene>
    <name evidence="3" type="ORF">FVE85_5722</name>
</gene>
<comment type="caution">
    <text evidence="3">The sequence shown here is derived from an EMBL/GenBank/DDBJ whole genome shotgun (WGS) entry which is preliminary data.</text>
</comment>
<reference evidence="4" key="1">
    <citation type="journal article" date="2019" name="Nat. Commun.">
        <title>Expansion of phycobilisome linker gene families in mesophilic red algae.</title>
        <authorList>
            <person name="Lee J."/>
            <person name="Kim D."/>
            <person name="Bhattacharya D."/>
            <person name="Yoon H.S."/>
        </authorList>
    </citation>
    <scope>NUCLEOTIDE SEQUENCE [LARGE SCALE GENOMIC DNA]</scope>
    <source>
        <strain evidence="4">CCMP 1328</strain>
    </source>
</reference>
<name>A0A5J4Z665_PORPP</name>
<feature type="region of interest" description="Disordered" evidence="1">
    <location>
        <begin position="213"/>
        <end position="235"/>
    </location>
</feature>
<dbReference type="InterPro" id="IPR051218">
    <property type="entry name" value="Sec_MonoDiacylglyc_Lipase"/>
</dbReference>
<evidence type="ECO:0000256" key="1">
    <source>
        <dbReference type="SAM" id="MobiDB-lite"/>
    </source>
</evidence>
<keyword evidence="4" id="KW-1185">Reference proteome</keyword>